<reference evidence="2" key="1">
    <citation type="journal article" date="2019" name="Int. J. Syst. Evol. Microbiol.">
        <title>The Global Catalogue of Microorganisms (GCM) 10K type strain sequencing project: providing services to taxonomists for standard genome sequencing and annotation.</title>
        <authorList>
            <consortium name="The Broad Institute Genomics Platform"/>
            <consortium name="The Broad Institute Genome Sequencing Center for Infectious Disease"/>
            <person name="Wu L."/>
            <person name="Ma J."/>
        </authorList>
    </citation>
    <scope>NUCLEOTIDE SEQUENCE [LARGE SCALE GENOMIC DNA]</scope>
    <source>
        <strain evidence="2">CCUG 58938</strain>
    </source>
</reference>
<keyword evidence="1" id="KW-0808">Transferase</keyword>
<gene>
    <name evidence="1" type="ORF">ACFQ21_04400</name>
</gene>
<name>A0ABW3JX41_9BACT</name>
<organism evidence="1 2">
    <name type="scientific">Ohtaekwangia kribbensis</name>
    <dbReference type="NCBI Taxonomy" id="688913"/>
    <lineage>
        <taxon>Bacteria</taxon>
        <taxon>Pseudomonadati</taxon>
        <taxon>Bacteroidota</taxon>
        <taxon>Cytophagia</taxon>
        <taxon>Cytophagales</taxon>
        <taxon>Fulvivirgaceae</taxon>
        <taxon>Ohtaekwangia</taxon>
    </lineage>
</organism>
<dbReference type="SUPFAM" id="SSF53335">
    <property type="entry name" value="S-adenosyl-L-methionine-dependent methyltransferases"/>
    <property type="match status" value="1"/>
</dbReference>
<evidence type="ECO:0000313" key="1">
    <source>
        <dbReference type="EMBL" id="MFD0998530.1"/>
    </source>
</evidence>
<keyword evidence="2" id="KW-1185">Reference proteome</keyword>
<dbReference type="Gene3D" id="3.40.50.150">
    <property type="entry name" value="Vaccinia Virus protein VP39"/>
    <property type="match status" value="1"/>
</dbReference>
<evidence type="ECO:0000313" key="2">
    <source>
        <dbReference type="Proteomes" id="UP001597112"/>
    </source>
</evidence>
<keyword evidence="1" id="KW-0489">Methyltransferase</keyword>
<dbReference type="EC" id="2.1.1.-" evidence="1"/>
<dbReference type="InterPro" id="IPR029063">
    <property type="entry name" value="SAM-dependent_MTases_sf"/>
</dbReference>
<dbReference type="GO" id="GO:0008168">
    <property type="term" value="F:methyltransferase activity"/>
    <property type="evidence" value="ECO:0007669"/>
    <property type="project" value="UniProtKB-KW"/>
</dbReference>
<dbReference type="GO" id="GO:0032259">
    <property type="term" value="P:methylation"/>
    <property type="evidence" value="ECO:0007669"/>
    <property type="project" value="UniProtKB-KW"/>
</dbReference>
<dbReference type="EMBL" id="JBHTKA010000001">
    <property type="protein sequence ID" value="MFD0998530.1"/>
    <property type="molecule type" value="Genomic_DNA"/>
</dbReference>
<dbReference type="Proteomes" id="UP001597112">
    <property type="component" value="Unassembled WGS sequence"/>
</dbReference>
<accession>A0ABW3JX41</accession>
<proteinExistence type="predicted"/>
<comment type="caution">
    <text evidence="1">The sequence shown here is derived from an EMBL/GenBank/DDBJ whole genome shotgun (WGS) entry which is preliminary data.</text>
</comment>
<dbReference type="RefSeq" id="WP_377575375.1">
    <property type="nucleotide sequence ID" value="NZ_JBHTKA010000001.1"/>
</dbReference>
<protein>
    <submittedName>
        <fullName evidence="1">O-methyltransferase</fullName>
        <ecNumber evidence="1">2.1.1.-</ecNumber>
    </submittedName>
</protein>
<dbReference type="CDD" id="cd02440">
    <property type="entry name" value="AdoMet_MTases"/>
    <property type="match status" value="1"/>
</dbReference>
<dbReference type="Pfam" id="PF13578">
    <property type="entry name" value="Methyltransf_24"/>
    <property type="match status" value="1"/>
</dbReference>
<sequence length="260" mass="29753">MPTFFQFKTYFAYWLDQVSEHSLHSPFLFDFYTKVLHAKSDPAIYHSIEQRRKEYLHDTTLLTIQDPGAGSLNLKTSSRKVCDIARTSLSSSKYSSLYARIIHHFNCKSILELGTSLGINTLYLATKPDSSVTTLEGAPPIATIALDTFKELNKKNIRLVEGNINSTLYSYLGNCTSLDFAFLDANHRYEPTLKYFDAVVQKIHVKSIVVLDDIHYSPEMEKAWNHVRKHALVYASVDLYRCGLLFFDPSLNKQHVVLQF</sequence>